<keyword evidence="3 8" id="KW-0479">Metal-binding</keyword>
<dbReference type="InterPro" id="IPR018299">
    <property type="entry name" value="Alkaline_phosphatase_AS"/>
</dbReference>
<dbReference type="GeneID" id="82527247"/>
<dbReference type="PROSITE" id="PS00123">
    <property type="entry name" value="ALKALINE_PHOSPHATASE"/>
    <property type="match status" value="1"/>
</dbReference>
<dbReference type="CDD" id="cd16012">
    <property type="entry name" value="ALP"/>
    <property type="match status" value="1"/>
</dbReference>
<feature type="binding site" evidence="8">
    <location>
        <position position="32"/>
    </location>
    <ligand>
        <name>Mg(2+)</name>
        <dbReference type="ChEBI" id="CHEBI:18420"/>
    </ligand>
</feature>
<feature type="active site" description="Phosphoserine intermediate" evidence="7">
    <location>
        <position position="79"/>
    </location>
</feature>
<evidence type="ECO:0000256" key="5">
    <source>
        <dbReference type="ARBA" id="ARBA00022833"/>
    </source>
</evidence>
<comment type="caution">
    <text evidence="10">The sequence shown here is derived from an EMBL/GenBank/DDBJ whole genome shotgun (WGS) entry which is preliminary data.</text>
</comment>
<feature type="binding site" evidence="8">
    <location>
        <position position="303"/>
    </location>
    <ligand>
        <name>Zn(2+)</name>
        <dbReference type="ChEBI" id="CHEBI:29105"/>
        <label>2</label>
    </ligand>
</feature>
<comment type="cofactor">
    <cofactor evidence="8">
        <name>Zn(2+)</name>
        <dbReference type="ChEBI" id="CHEBI:29105"/>
    </cofactor>
    <text evidence="8">Binds 2 Zn(2+) ions.</text>
</comment>
<comment type="similarity">
    <text evidence="1 9">Belongs to the alkaline phosphatase family.</text>
</comment>
<dbReference type="GO" id="GO:0004035">
    <property type="term" value="F:alkaline phosphatase activity"/>
    <property type="evidence" value="ECO:0007669"/>
    <property type="project" value="TreeGrafter"/>
</dbReference>
<protein>
    <submittedName>
        <fullName evidence="10">Alkaline phosphatase</fullName>
    </submittedName>
</protein>
<organism evidence="10 11">
    <name type="scientific">Duncaniella muris</name>
    <dbReference type="NCBI Taxonomy" id="2094150"/>
    <lineage>
        <taxon>Bacteria</taxon>
        <taxon>Pseudomonadati</taxon>
        <taxon>Bacteroidota</taxon>
        <taxon>Bacteroidia</taxon>
        <taxon>Bacteroidales</taxon>
        <taxon>Muribaculaceae</taxon>
        <taxon>Duncaniella</taxon>
    </lineage>
</organism>
<evidence type="ECO:0000256" key="3">
    <source>
        <dbReference type="ARBA" id="ARBA00022723"/>
    </source>
</evidence>
<feature type="binding site" evidence="8">
    <location>
        <position position="255"/>
    </location>
    <ligand>
        <name>Mg(2+)</name>
        <dbReference type="ChEBI" id="CHEBI:18420"/>
    </ligand>
</feature>
<evidence type="ECO:0000256" key="8">
    <source>
        <dbReference type="PIRSR" id="PIRSR601952-2"/>
    </source>
</evidence>
<dbReference type="PANTHER" id="PTHR11596">
    <property type="entry name" value="ALKALINE PHOSPHATASE"/>
    <property type="match status" value="1"/>
</dbReference>
<comment type="cofactor">
    <cofactor evidence="8">
        <name>Mg(2+)</name>
        <dbReference type="ChEBI" id="CHEBI:18420"/>
    </cofactor>
    <text evidence="8">Binds 1 Mg(2+) ion.</text>
</comment>
<feature type="binding site" evidence="8">
    <location>
        <position position="132"/>
    </location>
    <ligand>
        <name>Mg(2+)</name>
        <dbReference type="ChEBI" id="CHEBI:18420"/>
    </ligand>
</feature>
<feature type="binding site" evidence="8">
    <location>
        <position position="264"/>
    </location>
    <ligand>
        <name>Zn(2+)</name>
        <dbReference type="ChEBI" id="CHEBI:29105"/>
        <label>2</label>
    </ligand>
</feature>
<keyword evidence="2" id="KW-0597">Phosphoprotein</keyword>
<dbReference type="Pfam" id="PF00245">
    <property type="entry name" value="Alk_phosphatase"/>
    <property type="match status" value="2"/>
</dbReference>
<keyword evidence="6 8" id="KW-0460">Magnesium</keyword>
<dbReference type="PRINTS" id="PR00113">
    <property type="entry name" value="ALKPHPHTASE"/>
</dbReference>
<dbReference type="InterPro" id="IPR001952">
    <property type="entry name" value="Alkaline_phosphatase"/>
</dbReference>
<accession>A0A2V1IHQ8</accession>
<keyword evidence="5 8" id="KW-0862">Zinc</keyword>
<keyword evidence="4" id="KW-0378">Hydrolase</keyword>
<dbReference type="RefSeq" id="WP_107033357.1">
    <property type="nucleotide sequence ID" value="NZ_PUEC01000045.1"/>
</dbReference>
<dbReference type="EMBL" id="PUEC01000045">
    <property type="protein sequence ID" value="PWB00365.1"/>
    <property type="molecule type" value="Genomic_DNA"/>
</dbReference>
<dbReference type="SUPFAM" id="SSF53649">
    <property type="entry name" value="Alkaline phosphatase-like"/>
    <property type="match status" value="1"/>
</dbReference>
<reference evidence="11" key="1">
    <citation type="submission" date="2018-02" db="EMBL/GenBank/DDBJ databases">
        <authorList>
            <person name="Clavel T."/>
            <person name="Strowig T."/>
        </authorList>
    </citation>
    <scope>NUCLEOTIDE SEQUENCE [LARGE SCALE GENOMIC DNA]</scope>
    <source>
        <strain evidence="11">DSM 103720</strain>
    </source>
</reference>
<evidence type="ECO:0000256" key="7">
    <source>
        <dbReference type="PIRSR" id="PIRSR601952-1"/>
    </source>
</evidence>
<sequence length="462" mass="50789">MRTRLFSFLTMLTAAGAILAGTPKYIFYYIGDGMGMGQVMAAEAYNRTVLGNDDHLLMMQFPVASTLTTYSASSPVTDSAAAGTALSTGNKTNNGMLGMTPDSAEVVSVAKTLFDDGFGVGLVTSVAPDDATPGAFYTHVPKRSMYYEIGKDAAACGYDFIAGSNLRGIKDKKGNPTDLMKYFVENNVAVVRGTDALETIDSRRVVLLNTDSINTGNIGYTIDSIPGVLTLPVMTEACLRHLQKNGRDRFFMMVEGGNIDHASHANDGATVIKETLNFQEALKVAYDFYLAHPDETLIVVTADHETGGMGLGNNTVGYNLRLKYIDYQKMSKSAFSRYCKSLMRDRRVYRWEDMEEYLTDNFGFWKFVPVTQEQTAKLKEDFERCLVLRNGKDKKTLYDNFDEFSQTVFDIMDKATGLGWTTNGHSGGLVPVYAIGVGAEKFASFNDNTDIPKIILDIVEGK</sequence>
<dbReference type="InterPro" id="IPR017850">
    <property type="entry name" value="Alkaline_phosphatase_core_sf"/>
</dbReference>
<name>A0A2V1IHQ8_9BACT</name>
<evidence type="ECO:0000313" key="11">
    <source>
        <dbReference type="Proteomes" id="UP000244905"/>
    </source>
</evidence>
<gene>
    <name evidence="10" type="ORF">C5O23_13065</name>
</gene>
<dbReference type="Proteomes" id="UP000244905">
    <property type="component" value="Unassembled WGS sequence"/>
</dbReference>
<evidence type="ECO:0000256" key="6">
    <source>
        <dbReference type="ARBA" id="ARBA00022842"/>
    </source>
</evidence>
<feature type="binding site" evidence="8">
    <location>
        <position position="260"/>
    </location>
    <ligand>
        <name>Zn(2+)</name>
        <dbReference type="ChEBI" id="CHEBI:29105"/>
        <label>2</label>
    </ligand>
</feature>
<dbReference type="GO" id="GO:0046872">
    <property type="term" value="F:metal ion binding"/>
    <property type="evidence" value="ECO:0007669"/>
    <property type="project" value="UniProtKB-KW"/>
</dbReference>
<evidence type="ECO:0000256" key="9">
    <source>
        <dbReference type="RuleBase" id="RU003946"/>
    </source>
</evidence>
<dbReference type="AlphaFoldDB" id="A0A2V1IHQ8"/>
<feature type="binding site" evidence="8">
    <location>
        <position position="32"/>
    </location>
    <ligand>
        <name>Zn(2+)</name>
        <dbReference type="ChEBI" id="CHEBI:29105"/>
        <label>2</label>
    </ligand>
</feature>
<dbReference type="PANTHER" id="PTHR11596:SF5">
    <property type="entry name" value="ALKALINE PHOSPHATASE"/>
    <property type="match status" value="1"/>
</dbReference>
<feature type="binding site" evidence="8">
    <location>
        <position position="425"/>
    </location>
    <ligand>
        <name>Zn(2+)</name>
        <dbReference type="ChEBI" id="CHEBI:29105"/>
        <label>2</label>
    </ligand>
</feature>
<dbReference type="SMART" id="SM00098">
    <property type="entry name" value="alkPPc"/>
    <property type="match status" value="1"/>
</dbReference>
<dbReference type="Gene3D" id="1.10.60.40">
    <property type="match status" value="1"/>
</dbReference>
<evidence type="ECO:0000256" key="2">
    <source>
        <dbReference type="ARBA" id="ARBA00022553"/>
    </source>
</evidence>
<keyword evidence="11" id="KW-1185">Reference proteome</keyword>
<dbReference type="Gene3D" id="3.40.720.10">
    <property type="entry name" value="Alkaline Phosphatase, subunit A"/>
    <property type="match status" value="1"/>
</dbReference>
<proteinExistence type="inferred from homology"/>
<evidence type="ECO:0000256" key="1">
    <source>
        <dbReference type="ARBA" id="ARBA00005984"/>
    </source>
</evidence>
<evidence type="ECO:0000256" key="4">
    <source>
        <dbReference type="ARBA" id="ARBA00022801"/>
    </source>
</evidence>
<feature type="binding site" evidence="8">
    <location>
        <position position="304"/>
    </location>
    <ligand>
        <name>Zn(2+)</name>
        <dbReference type="ChEBI" id="CHEBI:29105"/>
        <label>2</label>
    </ligand>
</feature>
<feature type="binding site" evidence="8">
    <location>
        <position position="130"/>
    </location>
    <ligand>
        <name>Mg(2+)</name>
        <dbReference type="ChEBI" id="CHEBI:18420"/>
    </ligand>
</feature>
<evidence type="ECO:0000313" key="10">
    <source>
        <dbReference type="EMBL" id="PWB00365.1"/>
    </source>
</evidence>